<reference evidence="1" key="2">
    <citation type="journal article" date="2015" name="Fish Shellfish Immunol.">
        <title>Early steps in the European eel (Anguilla anguilla)-Vibrio vulnificus interaction in the gills: Role of the RtxA13 toxin.</title>
        <authorList>
            <person name="Callol A."/>
            <person name="Pajuelo D."/>
            <person name="Ebbesson L."/>
            <person name="Teles M."/>
            <person name="MacKenzie S."/>
            <person name="Amaro C."/>
        </authorList>
    </citation>
    <scope>NUCLEOTIDE SEQUENCE</scope>
</reference>
<dbReference type="AlphaFoldDB" id="A0A0E9VFZ1"/>
<reference evidence="1" key="1">
    <citation type="submission" date="2014-11" db="EMBL/GenBank/DDBJ databases">
        <authorList>
            <person name="Amaro Gonzalez C."/>
        </authorList>
    </citation>
    <scope>NUCLEOTIDE SEQUENCE</scope>
</reference>
<dbReference type="EMBL" id="GBXM01031661">
    <property type="protein sequence ID" value="JAH76916.1"/>
    <property type="molecule type" value="Transcribed_RNA"/>
</dbReference>
<proteinExistence type="predicted"/>
<name>A0A0E9VFZ1_ANGAN</name>
<accession>A0A0E9VFZ1</accession>
<evidence type="ECO:0000313" key="1">
    <source>
        <dbReference type="EMBL" id="JAH76916.1"/>
    </source>
</evidence>
<organism evidence="1">
    <name type="scientific">Anguilla anguilla</name>
    <name type="common">European freshwater eel</name>
    <name type="synonym">Muraena anguilla</name>
    <dbReference type="NCBI Taxonomy" id="7936"/>
    <lineage>
        <taxon>Eukaryota</taxon>
        <taxon>Metazoa</taxon>
        <taxon>Chordata</taxon>
        <taxon>Craniata</taxon>
        <taxon>Vertebrata</taxon>
        <taxon>Euteleostomi</taxon>
        <taxon>Actinopterygii</taxon>
        <taxon>Neopterygii</taxon>
        <taxon>Teleostei</taxon>
        <taxon>Anguilliformes</taxon>
        <taxon>Anguillidae</taxon>
        <taxon>Anguilla</taxon>
    </lineage>
</organism>
<protein>
    <submittedName>
        <fullName evidence="1">Uncharacterized protein</fullName>
    </submittedName>
</protein>
<sequence length="58" mass="6243">MLLGILADVLTHSNFQGIPPLFKTQSVYTAVYLPGNQTQPLQGDSPSHFTVVEFAGPV</sequence>